<sequence length="277" mass="29539">MTGPRTAVAEPRARFRDLLAAEWMKLWSLRSTPWALAVGALIIIGINVNATIADYTNWPRYPEGIRTSYVPSWSIRNAFTDGSGLALMLITGSIGALTIVGEYGTGQLRTTFAAVPARRSVVAAKTAVVTAVMVAYGTAVAAFSFWVSQAILSGRDIGLSIGYPGALRAVVGSALLAPVCALVGMGIGAIVRHTAATVVTLTFVLLLLPSLFNERNHWTATVLHALPQGAWERLTQLGVPPVHVPYPWTLTGAWTVYGLWALVAVVVTVVAVHRRDP</sequence>
<organism evidence="2 3">
    <name type="scientific">Streptomyces paludis</name>
    <dbReference type="NCBI Taxonomy" id="2282738"/>
    <lineage>
        <taxon>Bacteria</taxon>
        <taxon>Bacillati</taxon>
        <taxon>Actinomycetota</taxon>
        <taxon>Actinomycetes</taxon>
        <taxon>Kitasatosporales</taxon>
        <taxon>Streptomycetaceae</taxon>
        <taxon>Streptomyces</taxon>
    </lineage>
</organism>
<evidence type="ECO:0000256" key="1">
    <source>
        <dbReference type="SAM" id="Phobius"/>
    </source>
</evidence>
<feature type="transmembrane region" description="Helical" evidence="1">
    <location>
        <begin position="34"/>
        <end position="53"/>
    </location>
</feature>
<keyword evidence="1" id="KW-1133">Transmembrane helix</keyword>
<protein>
    <submittedName>
        <fullName evidence="2">ABC transporter permease</fullName>
    </submittedName>
</protein>
<dbReference type="OrthoDB" id="3480265at2"/>
<dbReference type="AlphaFoldDB" id="A0A345HXP5"/>
<keyword evidence="1" id="KW-0472">Membrane</keyword>
<dbReference type="EMBL" id="CP031194">
    <property type="protein sequence ID" value="AXG81469.1"/>
    <property type="molecule type" value="Genomic_DNA"/>
</dbReference>
<gene>
    <name evidence="2" type="ORF">DVK44_31405</name>
</gene>
<accession>A0A345HXP5</accession>
<name>A0A345HXP5_9ACTN</name>
<feature type="transmembrane region" description="Helical" evidence="1">
    <location>
        <begin position="122"/>
        <end position="146"/>
    </location>
</feature>
<keyword evidence="3" id="KW-1185">Reference proteome</keyword>
<proteinExistence type="predicted"/>
<feature type="transmembrane region" description="Helical" evidence="1">
    <location>
        <begin position="82"/>
        <end position="101"/>
    </location>
</feature>
<feature type="transmembrane region" description="Helical" evidence="1">
    <location>
        <begin position="254"/>
        <end position="272"/>
    </location>
</feature>
<feature type="transmembrane region" description="Helical" evidence="1">
    <location>
        <begin position="166"/>
        <end position="187"/>
    </location>
</feature>
<evidence type="ECO:0000313" key="3">
    <source>
        <dbReference type="Proteomes" id="UP000253868"/>
    </source>
</evidence>
<dbReference type="RefSeq" id="WP_114664010.1">
    <property type="nucleotide sequence ID" value="NZ_CP031194.1"/>
</dbReference>
<evidence type="ECO:0000313" key="2">
    <source>
        <dbReference type="EMBL" id="AXG81469.1"/>
    </source>
</evidence>
<keyword evidence="1" id="KW-0812">Transmembrane</keyword>
<reference evidence="3" key="1">
    <citation type="submission" date="2018-07" db="EMBL/GenBank/DDBJ databases">
        <authorList>
            <person name="Zhao J."/>
        </authorList>
    </citation>
    <scope>NUCLEOTIDE SEQUENCE [LARGE SCALE GENOMIC DNA]</scope>
    <source>
        <strain evidence="3">GSSD-12</strain>
    </source>
</reference>
<feature type="transmembrane region" description="Helical" evidence="1">
    <location>
        <begin position="194"/>
        <end position="212"/>
    </location>
</feature>
<dbReference type="KEGG" id="spad:DVK44_31405"/>
<dbReference type="Proteomes" id="UP000253868">
    <property type="component" value="Chromosome"/>
</dbReference>